<dbReference type="EMBL" id="JAUYVU010000007">
    <property type="protein sequence ID" value="MDP2541782.1"/>
    <property type="molecule type" value="Genomic_DNA"/>
</dbReference>
<keyword evidence="1 2" id="KW-0732">Signal</keyword>
<dbReference type="Proteomes" id="UP000222163">
    <property type="component" value="Unassembled WGS sequence"/>
</dbReference>
<dbReference type="RefSeq" id="WP_099216587.1">
    <property type="nucleotide sequence ID" value="NZ_JAUYVU010000007.1"/>
</dbReference>
<keyword evidence="8" id="KW-1185">Reference proteome</keyword>
<evidence type="ECO:0000259" key="4">
    <source>
        <dbReference type="Pfam" id="PF02872"/>
    </source>
</evidence>
<dbReference type="GO" id="GO:0008253">
    <property type="term" value="F:5'-nucleotidase activity"/>
    <property type="evidence" value="ECO:0007669"/>
    <property type="project" value="TreeGrafter"/>
</dbReference>
<dbReference type="InterPro" id="IPR029052">
    <property type="entry name" value="Metallo-depent_PP-like"/>
</dbReference>
<reference evidence="6 7" key="1">
    <citation type="journal article" date="2016" name="Nat. Commun.">
        <title>Microbial interactions lead to rapid micro-scale successions on model marine particles.</title>
        <authorList>
            <person name="Datta M.S."/>
            <person name="Sliwerska E."/>
            <person name="Gore J."/>
            <person name="Polz M.F."/>
            <person name="Cordero O.X."/>
        </authorList>
    </citation>
    <scope>NUCLEOTIDE SEQUENCE [LARGE SCALE GENOMIC DNA]</scope>
    <source>
        <strain evidence="6 7">4G03</strain>
    </source>
</reference>
<proteinExistence type="inferred from homology"/>
<dbReference type="PROSITE" id="PS51257">
    <property type="entry name" value="PROKAR_LIPOPROTEIN"/>
    <property type="match status" value="1"/>
</dbReference>
<dbReference type="InterPro" id="IPR036907">
    <property type="entry name" value="5'-Nucleotdase_C_sf"/>
</dbReference>
<evidence type="ECO:0000256" key="1">
    <source>
        <dbReference type="ARBA" id="ARBA00022729"/>
    </source>
</evidence>
<dbReference type="InterPro" id="IPR006179">
    <property type="entry name" value="5_nucleotidase/apyrase"/>
</dbReference>
<keyword evidence="2" id="KW-0547">Nucleotide-binding</keyword>
<accession>A0A2G1BQ86</accession>
<comment type="caution">
    <text evidence="6">The sequence shown here is derived from an EMBL/GenBank/DDBJ whole genome shotgun (WGS) entry which is preliminary data.</text>
</comment>
<dbReference type="Pfam" id="PF02872">
    <property type="entry name" value="5_nucleotid_C"/>
    <property type="match status" value="1"/>
</dbReference>
<dbReference type="PANTHER" id="PTHR11575">
    <property type="entry name" value="5'-NUCLEOTIDASE-RELATED"/>
    <property type="match status" value="1"/>
</dbReference>
<dbReference type="Gene3D" id="3.60.21.10">
    <property type="match status" value="1"/>
</dbReference>
<reference evidence="6" key="2">
    <citation type="submission" date="2017-10" db="EMBL/GenBank/DDBJ databases">
        <authorList>
            <person name="Enke T.N."/>
            <person name="Cordero O.X."/>
        </authorList>
    </citation>
    <scope>NUCLEOTIDE SEQUENCE</scope>
    <source>
        <strain evidence="6">4G03</strain>
    </source>
</reference>
<feature type="chain" id="PRO_5013429742" evidence="2">
    <location>
        <begin position="21"/>
        <end position="519"/>
    </location>
</feature>
<dbReference type="PANTHER" id="PTHR11575:SF24">
    <property type="entry name" value="5'-NUCLEOTIDASE"/>
    <property type="match status" value="1"/>
</dbReference>
<comment type="similarity">
    <text evidence="2">Belongs to the 5'-nucleotidase family.</text>
</comment>
<evidence type="ECO:0000259" key="3">
    <source>
        <dbReference type="Pfam" id="PF00149"/>
    </source>
</evidence>
<reference evidence="5 8" key="3">
    <citation type="submission" date="2023-07" db="EMBL/GenBank/DDBJ databases">
        <title>Genome content predicts the carbon catabolic preferences of heterotrophic bacteria.</title>
        <authorList>
            <person name="Gralka M."/>
        </authorList>
    </citation>
    <scope>NUCLEOTIDE SEQUENCE [LARGE SCALE GENOMIC DNA]</scope>
    <source>
        <strain evidence="5 8">4G03</strain>
    </source>
</reference>
<dbReference type="EMBL" id="PDUU01000020">
    <property type="protein sequence ID" value="PHN96210.1"/>
    <property type="molecule type" value="Genomic_DNA"/>
</dbReference>
<dbReference type="PRINTS" id="PR01607">
    <property type="entry name" value="APYRASEFAMLY"/>
</dbReference>
<evidence type="ECO:0000256" key="2">
    <source>
        <dbReference type="RuleBase" id="RU362119"/>
    </source>
</evidence>
<evidence type="ECO:0000313" key="7">
    <source>
        <dbReference type="Proteomes" id="UP000222163"/>
    </source>
</evidence>
<dbReference type="AlphaFoldDB" id="A0A2G1BQ86"/>
<dbReference type="Proteomes" id="UP001242342">
    <property type="component" value="Unassembled WGS sequence"/>
</dbReference>
<dbReference type="InterPro" id="IPR004843">
    <property type="entry name" value="Calcineurin-like_PHP"/>
</dbReference>
<organism evidence="6 7">
    <name type="scientific">Tenacibaculum discolor</name>
    <dbReference type="NCBI Taxonomy" id="361581"/>
    <lineage>
        <taxon>Bacteria</taxon>
        <taxon>Pseudomonadati</taxon>
        <taxon>Bacteroidota</taxon>
        <taxon>Flavobacteriia</taxon>
        <taxon>Flavobacteriales</taxon>
        <taxon>Flavobacteriaceae</taxon>
        <taxon>Tenacibaculum</taxon>
    </lineage>
</organism>
<evidence type="ECO:0000313" key="6">
    <source>
        <dbReference type="EMBL" id="PHN96210.1"/>
    </source>
</evidence>
<feature type="domain" description="Calcineurin-like phosphoesterase" evidence="3">
    <location>
        <begin position="47"/>
        <end position="265"/>
    </location>
</feature>
<dbReference type="Gene3D" id="3.90.780.10">
    <property type="entry name" value="5'-Nucleotidase, C-terminal domain"/>
    <property type="match status" value="1"/>
</dbReference>
<dbReference type="SUPFAM" id="SSF56300">
    <property type="entry name" value="Metallo-dependent phosphatases"/>
    <property type="match status" value="1"/>
</dbReference>
<dbReference type="GO" id="GO:0000166">
    <property type="term" value="F:nucleotide binding"/>
    <property type="evidence" value="ECO:0007669"/>
    <property type="project" value="UniProtKB-KW"/>
</dbReference>
<protein>
    <submittedName>
        <fullName evidence="6">Bifunctional metallophosphatase/5'-nucleotidase</fullName>
    </submittedName>
</protein>
<dbReference type="GO" id="GO:0008768">
    <property type="term" value="F:UDP-sugar diphosphatase activity"/>
    <property type="evidence" value="ECO:0007669"/>
    <property type="project" value="TreeGrafter"/>
</dbReference>
<dbReference type="Pfam" id="PF00149">
    <property type="entry name" value="Metallophos"/>
    <property type="match status" value="1"/>
</dbReference>
<name>A0A2G1BQ86_9FLAO</name>
<feature type="signal peptide" evidence="2">
    <location>
        <begin position="1"/>
        <end position="20"/>
    </location>
</feature>
<gene>
    <name evidence="6" type="ORF">CSC81_15150</name>
    <name evidence="5" type="ORF">Q8W23_09895</name>
</gene>
<keyword evidence="2" id="KW-0378">Hydrolase</keyword>
<sequence>MKQFKTLLLLLITCTLVSCGSPKKKIDTTTPETTYQFKKDNDKTYFTLLQLNDVYEIAPIQGGMYGGMARVETVHKQLLKEDKNTMLVLAGDFLSPSLLGTMKYNGERVRGKQMVEVMNAMNFDLVAFGNHEFDLSFTHLQDRLNESKFDWISANVLHNVDGKHSYFHKIVDGKKETLKDSFIKEFKNLNGTTLKVGFISVCIPSNPKSYVYYGDMYKEIQRSYNEIKDKVDVVLGLTHASLTQDKEIAKLLPNVPLIMGGHEHTNSYTKVGEVTIAKADANAKTAYIHRFEYNPKTKEVSFKSELKEINKSIPFDASVKEVVDKWQAVLEDKIQEVVSNPYEIIYKAAEPLDARESTIRVVQTNMGKIIAESMSLAYNNEVDCALVNGGSVRIDDVLSGDINAVDIFRVLPYGGEILKVEIKGSLLKKVLDFGVESSGTGAYLQRFNAEKVNGVWELKNGKLQENQTYTVAFSDYLLRGLDIPMLSSKSEGILSIYTPKKEELAYDIRKAVVSFLKEK</sequence>
<feature type="domain" description="5'-Nucleotidase C-terminal" evidence="4">
    <location>
        <begin position="354"/>
        <end position="483"/>
    </location>
</feature>
<dbReference type="InterPro" id="IPR008334">
    <property type="entry name" value="5'-Nucleotdase_C"/>
</dbReference>
<dbReference type="GO" id="GO:0009166">
    <property type="term" value="P:nucleotide catabolic process"/>
    <property type="evidence" value="ECO:0007669"/>
    <property type="project" value="InterPro"/>
</dbReference>
<evidence type="ECO:0000313" key="8">
    <source>
        <dbReference type="Proteomes" id="UP001242342"/>
    </source>
</evidence>
<dbReference type="GO" id="GO:0030288">
    <property type="term" value="C:outer membrane-bounded periplasmic space"/>
    <property type="evidence" value="ECO:0007669"/>
    <property type="project" value="TreeGrafter"/>
</dbReference>
<evidence type="ECO:0000313" key="5">
    <source>
        <dbReference type="EMBL" id="MDP2541782.1"/>
    </source>
</evidence>
<dbReference type="SUPFAM" id="SSF55816">
    <property type="entry name" value="5'-nucleotidase (syn. UDP-sugar hydrolase), C-terminal domain"/>
    <property type="match status" value="1"/>
</dbReference>